<sequence>ATTTHTYRPRWALRAAIALALTCIAWTQARTLTLTPQLHPRAQAMRGATVARPPAVEAAAVCAPPDPRMLTWLLPVAFAVLAVLGAQAGMSRRLLLPPLHIEALTLLQLEQHAAFTRAFYHADIVARFNQLRGELDHIVSTAVSSTVQRTNGPTLATFATLTRHIEDPAKQFDQQIMGTTRPTLDRLQRELQDQRDALSQRVESNEQATEGHATQLADLQKQVQELRDQASIDRKMPSRPPALPGFDREVGPTQLVVVSTKLVCIASVRETVNNFLGELNFSENEGYTIKALSPLPPMKFSVSFSWAVGLATRRVQKALGCLKS</sequence>
<reference evidence="3" key="1">
    <citation type="submission" date="2023-10" db="EMBL/GenBank/DDBJ databases">
        <authorList>
            <person name="Chen Y."/>
            <person name="Shah S."/>
            <person name="Dougan E. K."/>
            <person name="Thang M."/>
            <person name="Chan C."/>
        </authorList>
    </citation>
    <scope>NUCLEOTIDE SEQUENCE [LARGE SCALE GENOMIC DNA]</scope>
</reference>
<evidence type="ECO:0000256" key="2">
    <source>
        <dbReference type="SAM" id="Phobius"/>
    </source>
</evidence>
<feature type="region of interest" description="Disordered" evidence="1">
    <location>
        <begin position="193"/>
        <end position="213"/>
    </location>
</feature>
<accession>A0ABN9Q5T7</accession>
<dbReference type="EMBL" id="CAUYUJ010002509">
    <property type="protein sequence ID" value="CAK0801105.1"/>
    <property type="molecule type" value="Genomic_DNA"/>
</dbReference>
<comment type="caution">
    <text evidence="3">The sequence shown here is derived from an EMBL/GenBank/DDBJ whole genome shotgun (WGS) entry which is preliminary data.</text>
</comment>
<protein>
    <recommendedName>
        <fullName evidence="5">V-type proton ATPase subunit a</fullName>
    </recommendedName>
</protein>
<keyword evidence="2" id="KW-0812">Transmembrane</keyword>
<dbReference type="Proteomes" id="UP001189429">
    <property type="component" value="Unassembled WGS sequence"/>
</dbReference>
<keyword evidence="2" id="KW-1133">Transmembrane helix</keyword>
<organism evidence="3 4">
    <name type="scientific">Prorocentrum cordatum</name>
    <dbReference type="NCBI Taxonomy" id="2364126"/>
    <lineage>
        <taxon>Eukaryota</taxon>
        <taxon>Sar</taxon>
        <taxon>Alveolata</taxon>
        <taxon>Dinophyceae</taxon>
        <taxon>Prorocentrales</taxon>
        <taxon>Prorocentraceae</taxon>
        <taxon>Prorocentrum</taxon>
    </lineage>
</organism>
<evidence type="ECO:0000313" key="3">
    <source>
        <dbReference type="EMBL" id="CAK0801105.1"/>
    </source>
</evidence>
<proteinExistence type="predicted"/>
<evidence type="ECO:0008006" key="5">
    <source>
        <dbReference type="Google" id="ProtNLM"/>
    </source>
</evidence>
<feature type="non-terminal residue" evidence="3">
    <location>
        <position position="1"/>
    </location>
</feature>
<feature type="transmembrane region" description="Helical" evidence="2">
    <location>
        <begin position="69"/>
        <end position="86"/>
    </location>
</feature>
<evidence type="ECO:0000256" key="1">
    <source>
        <dbReference type="SAM" id="MobiDB-lite"/>
    </source>
</evidence>
<gene>
    <name evidence="3" type="ORF">PCOR1329_LOCUS9071</name>
</gene>
<feature type="non-terminal residue" evidence="3">
    <location>
        <position position="324"/>
    </location>
</feature>
<keyword evidence="4" id="KW-1185">Reference proteome</keyword>
<name>A0ABN9Q5T7_9DINO</name>
<keyword evidence="2" id="KW-0472">Membrane</keyword>
<evidence type="ECO:0000313" key="4">
    <source>
        <dbReference type="Proteomes" id="UP001189429"/>
    </source>
</evidence>